<feature type="compositionally biased region" description="Basic and acidic residues" evidence="7">
    <location>
        <begin position="1"/>
        <end position="31"/>
    </location>
</feature>
<reference evidence="9" key="1">
    <citation type="submission" date="2020-11" db="EMBL/GenBank/DDBJ databases">
        <title>Chlorella ohadii genome sequencing and assembly.</title>
        <authorList>
            <person name="Murik O."/>
            <person name="Treves H."/>
            <person name="Kedem I."/>
            <person name="Shotland Y."/>
            <person name="Kaplan A."/>
        </authorList>
    </citation>
    <scope>NUCLEOTIDE SEQUENCE</scope>
    <source>
        <strain evidence="9">1</strain>
    </source>
</reference>
<evidence type="ECO:0000256" key="7">
    <source>
        <dbReference type="SAM" id="MobiDB-lite"/>
    </source>
</evidence>
<dbReference type="InterPro" id="IPR050257">
    <property type="entry name" value="eL8/uL1-like"/>
</dbReference>
<dbReference type="AlphaFoldDB" id="A0AAD5DY64"/>
<protein>
    <recommendedName>
        <fullName evidence="6">H/ACA ribonucleoprotein complex subunit 2</fullName>
    </recommendedName>
    <alternativeName>
        <fullName evidence="6">Nucleolar protein family A member 2</fullName>
    </alternativeName>
</protein>
<evidence type="ECO:0000313" key="9">
    <source>
        <dbReference type="EMBL" id="KAI7845216.1"/>
    </source>
</evidence>
<sequence>MGKDKGDKTPKDKSAKKEKKDKSAKKEKAATEEQPVEVAAEAVAPKTALAPIAKPLADDKLAKKALKLAKKAAKRKQIKRGVKEVIKAIRKKAKGVCLIAGDISPIDVITPLPVLCEDNDIPYIYVPSKASAVAAAVMGRQLLEELGAAGLTKRPTSCMLILPKPLKGSAPADDEAKEFAEAYTEVEKKVKAAQIIF</sequence>
<keyword evidence="10" id="KW-1185">Reference proteome</keyword>
<evidence type="ECO:0000256" key="6">
    <source>
        <dbReference type="RuleBase" id="RU366039"/>
    </source>
</evidence>
<dbReference type="SUPFAM" id="SSF55315">
    <property type="entry name" value="L30e-like"/>
    <property type="match status" value="1"/>
</dbReference>
<organism evidence="9 10">
    <name type="scientific">Chlorella ohadii</name>
    <dbReference type="NCBI Taxonomy" id="2649997"/>
    <lineage>
        <taxon>Eukaryota</taxon>
        <taxon>Viridiplantae</taxon>
        <taxon>Chlorophyta</taxon>
        <taxon>core chlorophytes</taxon>
        <taxon>Trebouxiophyceae</taxon>
        <taxon>Chlorellales</taxon>
        <taxon>Chlorellaceae</taxon>
        <taxon>Chlorella clade</taxon>
        <taxon>Chlorella</taxon>
    </lineage>
</organism>
<feature type="region of interest" description="Disordered" evidence="7">
    <location>
        <begin position="1"/>
        <end position="37"/>
    </location>
</feature>
<accession>A0AAD5DY64</accession>
<dbReference type="InterPro" id="IPR018492">
    <property type="entry name" value="Ribosomal_eL8/Nhp2"/>
</dbReference>
<comment type="function">
    <text evidence="6">Required for ribosome biogenesis. Part of a complex which catalyzes pseudouridylation of rRNA. This involves the isomerization of uridine such that the ribose is subsequently attached to C5, instead of the normal N1. Pseudouridine ('psi') residues may serve to stabilize the conformation of rRNAs.</text>
</comment>
<dbReference type="GO" id="GO:0031429">
    <property type="term" value="C:box H/ACA snoRNP complex"/>
    <property type="evidence" value="ECO:0007669"/>
    <property type="project" value="UniProtKB-UniRule"/>
</dbReference>
<evidence type="ECO:0000256" key="2">
    <source>
        <dbReference type="ARBA" id="ARBA00007337"/>
    </source>
</evidence>
<evidence type="ECO:0000259" key="8">
    <source>
        <dbReference type="Pfam" id="PF01248"/>
    </source>
</evidence>
<dbReference type="PRINTS" id="PR00881">
    <property type="entry name" value="L7ARS6FAMILY"/>
</dbReference>
<dbReference type="GO" id="GO:0003723">
    <property type="term" value="F:RNA binding"/>
    <property type="evidence" value="ECO:0007669"/>
    <property type="project" value="UniProtKB-UniRule"/>
</dbReference>
<dbReference type="PRINTS" id="PR00883">
    <property type="entry name" value="NUCLEARHMG"/>
</dbReference>
<comment type="caution">
    <text evidence="9">The sequence shown here is derived from an EMBL/GenBank/DDBJ whole genome shotgun (WGS) entry which is preliminary data.</text>
</comment>
<dbReference type="EMBL" id="JADXDR010000020">
    <property type="protein sequence ID" value="KAI7845216.1"/>
    <property type="molecule type" value="Genomic_DNA"/>
</dbReference>
<proteinExistence type="inferred from homology"/>
<evidence type="ECO:0000256" key="4">
    <source>
        <dbReference type="ARBA" id="ARBA00023242"/>
    </source>
</evidence>
<dbReference type="GO" id="GO:0031120">
    <property type="term" value="P:snRNA pseudouridine synthesis"/>
    <property type="evidence" value="ECO:0007669"/>
    <property type="project" value="UniProtKB-UniRule"/>
</dbReference>
<feature type="domain" description="Ribosomal protein eL8/eL30/eS12/Gadd45" evidence="8">
    <location>
        <begin position="64"/>
        <end position="130"/>
    </location>
</feature>
<evidence type="ECO:0000256" key="5">
    <source>
        <dbReference type="ARBA" id="ARBA00023274"/>
    </source>
</evidence>
<keyword evidence="3 6" id="KW-0694">RNA-binding</keyword>
<dbReference type="PANTHER" id="PTHR23105">
    <property type="entry name" value="RIBOSOMAL PROTEIN L7AE FAMILY MEMBER"/>
    <property type="match status" value="1"/>
</dbReference>
<evidence type="ECO:0000256" key="3">
    <source>
        <dbReference type="ARBA" id="ARBA00022884"/>
    </source>
</evidence>
<evidence type="ECO:0000313" key="10">
    <source>
        <dbReference type="Proteomes" id="UP001205105"/>
    </source>
</evidence>
<comment type="similarity">
    <text evidence="2 6">Belongs to the eukaryotic ribosomal protein eL8 family.</text>
</comment>
<dbReference type="InterPro" id="IPR029064">
    <property type="entry name" value="Ribosomal_eL30-like_sf"/>
</dbReference>
<dbReference type="Gene3D" id="3.30.1330.30">
    <property type="match status" value="1"/>
</dbReference>
<comment type="function">
    <text evidence="6">Common component of the spliceosome and rRNA processing machinery.</text>
</comment>
<keyword evidence="4 6" id="KW-0539">Nucleus</keyword>
<dbReference type="GO" id="GO:0000398">
    <property type="term" value="P:mRNA splicing, via spliceosome"/>
    <property type="evidence" value="ECO:0007669"/>
    <property type="project" value="UniProtKB-UniRule"/>
</dbReference>
<evidence type="ECO:0000256" key="1">
    <source>
        <dbReference type="ARBA" id="ARBA00004604"/>
    </source>
</evidence>
<dbReference type="Proteomes" id="UP001205105">
    <property type="component" value="Unassembled WGS sequence"/>
</dbReference>
<gene>
    <name evidence="9" type="ORF">COHA_001260</name>
</gene>
<name>A0AAD5DY64_9CHLO</name>
<comment type="subcellular location">
    <subcellularLocation>
        <location evidence="1 6">Nucleus</location>
        <location evidence="1 6">Nucleolus</location>
    </subcellularLocation>
</comment>
<dbReference type="InterPro" id="IPR004038">
    <property type="entry name" value="Ribosomal_eL8/eL30/eS12/Gad45"/>
</dbReference>
<keyword evidence="5 6" id="KW-0687">Ribonucleoprotein</keyword>
<dbReference type="InterPro" id="IPR002415">
    <property type="entry name" value="H/ACA_rnp_Nhp2-like"/>
</dbReference>
<dbReference type="Pfam" id="PF01248">
    <property type="entry name" value="Ribosomal_L7Ae"/>
    <property type="match status" value="1"/>
</dbReference>